<keyword evidence="2" id="KW-0732">Signal</keyword>
<evidence type="ECO:0000256" key="2">
    <source>
        <dbReference type="SAM" id="SignalP"/>
    </source>
</evidence>
<feature type="compositionally biased region" description="Polar residues" evidence="1">
    <location>
        <begin position="550"/>
        <end position="566"/>
    </location>
</feature>
<evidence type="ECO:0000313" key="3">
    <source>
        <dbReference type="EMBL" id="CAD8428396.1"/>
    </source>
</evidence>
<feature type="compositionally biased region" description="Basic and acidic residues" evidence="1">
    <location>
        <begin position="570"/>
        <end position="637"/>
    </location>
</feature>
<sequence length="764" mass="87198">MHLGSIWAVLAVSISIYPPLGAVGQSSGMPTRRIAPTRVGREALETIKSQEPKSNAETGSVTQFKASEFYASLAARIERSSKQYIHDMRKAFKHGRRRYSGYDTADDLIDDSELIFTQEFQRALENITRSSGRRSSTPGSYSKSWQSYTLALMKLPKTVREIVQGFQEAVTKILPTINTTFQPVNLTKFTTEITSLVETASACKLMRLHKLPEDERFSTSGSNSTTMKPSNASVTRLSTTKFKILDENDPMVIDKSLWSCLRHFLPNTTRKRTQNDFHTIYWESMLLRARLGSFRARVKIHEMISARIIKQVIKKPKAQEMPTEEDTLKAIEQGRYLDALNLALSAVRRTNETRVTEESHPESTSSGRFTCRFDNQLCRSLYNLVLLEYNISSSVGHLLINKKGRGRLRALKIPKQKGTLSRAQTRRIVCKELSKQHSTGKLKITYQQMWEALCQGRKLVRGEMMEQEKERRIARIKRREESKHKKSIKRAERQHKLFQRKAEGLARRREIKARRRERTLKEISRKIQIYERRTMQLRNKRARLERGKSKSSSRVNPNRKNATLNLELQPESKLDPTPEPKPEPTSESKPETRSKAKLDISEPKPEPRPEPNETRLEPRPEPKETRPEARPEPKVVPEEVISFGRAILDTEGRGKGNGEDRGSAIQIWGKEDEEARVRDPTCEGGRDQLEMGVEIPIFGLGTPTEDGGNSSEYERIDSPKHLEHVELGIQEATSGGQVGSEVSQELEEGVVLDSEHMNEDLNYD</sequence>
<accession>A0A7S0CMY4</accession>
<feature type="compositionally biased region" description="Basic and acidic residues" evidence="1">
    <location>
        <begin position="648"/>
        <end position="662"/>
    </location>
</feature>
<feature type="chain" id="PRO_5031554561" evidence="2">
    <location>
        <begin position="23"/>
        <end position="764"/>
    </location>
</feature>
<feature type="region of interest" description="Disordered" evidence="1">
    <location>
        <begin position="729"/>
        <end position="764"/>
    </location>
</feature>
<protein>
    <submittedName>
        <fullName evidence="3">Uncharacterized protein</fullName>
    </submittedName>
</protein>
<proteinExistence type="predicted"/>
<feature type="compositionally biased region" description="Basic and acidic residues" evidence="1">
    <location>
        <begin position="669"/>
        <end position="689"/>
    </location>
</feature>
<reference evidence="3" key="1">
    <citation type="submission" date="2021-01" db="EMBL/GenBank/DDBJ databases">
        <authorList>
            <person name="Corre E."/>
            <person name="Pelletier E."/>
            <person name="Niang G."/>
            <person name="Scheremetjew M."/>
            <person name="Finn R."/>
            <person name="Kale V."/>
            <person name="Holt S."/>
            <person name="Cochrane G."/>
            <person name="Meng A."/>
            <person name="Brown T."/>
            <person name="Cohen L."/>
        </authorList>
    </citation>
    <scope>NUCLEOTIDE SEQUENCE</scope>
    <source>
        <strain evidence="3">CCMP2058</strain>
    </source>
</reference>
<feature type="region of interest" description="Disordered" evidence="1">
    <location>
        <begin position="538"/>
        <end position="692"/>
    </location>
</feature>
<name>A0A7S0CMY4_9EUKA</name>
<evidence type="ECO:0000256" key="1">
    <source>
        <dbReference type="SAM" id="MobiDB-lite"/>
    </source>
</evidence>
<organism evidence="3">
    <name type="scientific">Amorphochlora amoebiformis</name>
    <dbReference type="NCBI Taxonomy" id="1561963"/>
    <lineage>
        <taxon>Eukaryota</taxon>
        <taxon>Sar</taxon>
        <taxon>Rhizaria</taxon>
        <taxon>Cercozoa</taxon>
        <taxon>Chlorarachniophyceae</taxon>
        <taxon>Amorphochlora</taxon>
    </lineage>
</organism>
<gene>
    <name evidence="3" type="ORF">LAMO00422_LOCUS90</name>
</gene>
<feature type="compositionally biased region" description="Basic and acidic residues" evidence="1">
    <location>
        <begin position="753"/>
        <end position="764"/>
    </location>
</feature>
<dbReference type="EMBL" id="HBEM01000131">
    <property type="protein sequence ID" value="CAD8428396.1"/>
    <property type="molecule type" value="Transcribed_RNA"/>
</dbReference>
<feature type="compositionally biased region" description="Polar residues" evidence="1">
    <location>
        <begin position="731"/>
        <end position="743"/>
    </location>
</feature>
<feature type="signal peptide" evidence="2">
    <location>
        <begin position="1"/>
        <end position="22"/>
    </location>
</feature>
<dbReference type="AlphaFoldDB" id="A0A7S0CMY4"/>
<feature type="region of interest" description="Disordered" evidence="1">
    <location>
        <begin position="477"/>
        <end position="496"/>
    </location>
</feature>